<evidence type="ECO:0000313" key="1">
    <source>
        <dbReference type="EMBL" id="CAB4974064.1"/>
    </source>
</evidence>
<dbReference type="EMBL" id="CAFBOM010000009">
    <property type="protein sequence ID" value="CAB4974064.1"/>
    <property type="molecule type" value="Genomic_DNA"/>
</dbReference>
<sequence length="58" mass="6231">MIESAPCGVPWYAIARLITLCFVGLPVSLKYCFASFQAVSTASPPPVVKKTRFRSPGA</sequence>
<protein>
    <submittedName>
        <fullName evidence="1">Unannotated protein</fullName>
    </submittedName>
</protein>
<proteinExistence type="predicted"/>
<accession>A0A6J7M900</accession>
<gene>
    <name evidence="1" type="ORF">UFOPK3957_00103</name>
</gene>
<name>A0A6J7M900_9ZZZZ</name>
<dbReference type="AlphaFoldDB" id="A0A6J7M900"/>
<reference evidence="1" key="1">
    <citation type="submission" date="2020-05" db="EMBL/GenBank/DDBJ databases">
        <authorList>
            <person name="Chiriac C."/>
            <person name="Salcher M."/>
            <person name="Ghai R."/>
            <person name="Kavagutti S V."/>
        </authorList>
    </citation>
    <scope>NUCLEOTIDE SEQUENCE</scope>
</reference>
<organism evidence="1">
    <name type="scientific">freshwater metagenome</name>
    <dbReference type="NCBI Taxonomy" id="449393"/>
    <lineage>
        <taxon>unclassified sequences</taxon>
        <taxon>metagenomes</taxon>
        <taxon>ecological metagenomes</taxon>
    </lineage>
</organism>